<dbReference type="AlphaFoldDB" id="A0A6P4FSU2"/>
<gene>
    <name evidence="2" type="primary">LOC108052755</name>
</gene>
<evidence type="ECO:0000256" key="1">
    <source>
        <dbReference type="SAM" id="MobiDB-lite"/>
    </source>
</evidence>
<proteinExistence type="predicted"/>
<protein>
    <submittedName>
        <fullName evidence="2">Uncharacterized protein LOC108052755 isoform X2</fullName>
    </submittedName>
</protein>
<dbReference type="OrthoDB" id="6105938at2759"/>
<reference evidence="2" key="1">
    <citation type="submission" date="2025-08" db="UniProtKB">
        <authorList>
            <consortium name="RefSeq"/>
        </authorList>
    </citation>
    <scope>IDENTIFICATION</scope>
</reference>
<organism evidence="2">
    <name type="scientific">Drosophila rhopaloa</name>
    <name type="common">Fruit fly</name>
    <dbReference type="NCBI Taxonomy" id="1041015"/>
    <lineage>
        <taxon>Eukaryota</taxon>
        <taxon>Metazoa</taxon>
        <taxon>Ecdysozoa</taxon>
        <taxon>Arthropoda</taxon>
        <taxon>Hexapoda</taxon>
        <taxon>Insecta</taxon>
        <taxon>Pterygota</taxon>
        <taxon>Neoptera</taxon>
        <taxon>Endopterygota</taxon>
        <taxon>Diptera</taxon>
        <taxon>Brachycera</taxon>
        <taxon>Muscomorpha</taxon>
        <taxon>Ephydroidea</taxon>
        <taxon>Drosophilidae</taxon>
        <taxon>Drosophila</taxon>
        <taxon>Sophophora</taxon>
    </lineage>
</organism>
<feature type="compositionally biased region" description="Polar residues" evidence="1">
    <location>
        <begin position="10"/>
        <end position="19"/>
    </location>
</feature>
<accession>A0A6P4FSU2</accession>
<sequence>MSENRKDDSQQGAGSNQETAEVAGSVSNSSVGAASNSSSSSVSSVSIDDVPSQLRELSANVTQKAAELDSSSKSSGNDRSVPSGVYTAVAIRPESCSRRCH</sequence>
<name>A0A6P4FSU2_DRORH</name>
<feature type="region of interest" description="Disordered" evidence="1">
    <location>
        <begin position="1"/>
        <end position="86"/>
    </location>
</feature>
<evidence type="ECO:0000313" key="2">
    <source>
        <dbReference type="RefSeq" id="XP_016990718.1"/>
    </source>
</evidence>
<dbReference type="RefSeq" id="XP_016990718.1">
    <property type="nucleotide sequence ID" value="XM_017135229.1"/>
</dbReference>
<feature type="compositionally biased region" description="Low complexity" evidence="1">
    <location>
        <begin position="22"/>
        <end position="46"/>
    </location>
</feature>